<dbReference type="eggNOG" id="ENOG50310SX">
    <property type="taxonomic scope" value="Bacteria"/>
</dbReference>
<gene>
    <name evidence="1" type="ORF">IQ37_05780</name>
</gene>
<dbReference type="KEGG" id="cpip:CJF12_00035"/>
<evidence type="ECO:0000313" key="2">
    <source>
        <dbReference type="Proteomes" id="UP000028709"/>
    </source>
</evidence>
<name>A0A086BKQ8_9FLAO</name>
<accession>A0A086BKQ8</accession>
<dbReference type="EMBL" id="JPRJ01000006">
    <property type="protein sequence ID" value="KFF29522.1"/>
    <property type="molecule type" value="Genomic_DNA"/>
</dbReference>
<dbReference type="STRING" id="558152.IQ37_05780"/>
<protein>
    <submittedName>
        <fullName evidence="1">Uncharacterized protein</fullName>
    </submittedName>
</protein>
<comment type="caution">
    <text evidence="1">The sequence shown here is derived from an EMBL/GenBank/DDBJ whole genome shotgun (WGS) entry which is preliminary data.</text>
</comment>
<evidence type="ECO:0000313" key="1">
    <source>
        <dbReference type="EMBL" id="KFF29522.1"/>
    </source>
</evidence>
<organism evidence="1 2">
    <name type="scientific">Chryseobacterium piperi</name>
    <dbReference type="NCBI Taxonomy" id="558152"/>
    <lineage>
        <taxon>Bacteria</taxon>
        <taxon>Pseudomonadati</taxon>
        <taxon>Bacteroidota</taxon>
        <taxon>Flavobacteriia</taxon>
        <taxon>Flavobacteriales</taxon>
        <taxon>Weeksellaceae</taxon>
        <taxon>Chryseobacterium group</taxon>
        <taxon>Chryseobacterium</taxon>
    </lineage>
</organism>
<dbReference type="Proteomes" id="UP000028709">
    <property type="component" value="Unassembled WGS sequence"/>
</dbReference>
<dbReference type="KEGG" id="cpip:CJF12_00070"/>
<proteinExistence type="predicted"/>
<dbReference type="AlphaFoldDB" id="A0A086BKQ8"/>
<keyword evidence="2" id="KW-1185">Reference proteome</keyword>
<reference evidence="1 2" key="1">
    <citation type="submission" date="2014-07" db="EMBL/GenBank/DDBJ databases">
        <title>Genome of Chryseobacterium piperi CTM.</title>
        <authorList>
            <person name="Pipes S.E."/>
            <person name="Stropko S.J."/>
            <person name="Newman J.D."/>
        </authorList>
    </citation>
    <scope>NUCLEOTIDE SEQUENCE [LARGE SCALE GENOMIC DNA]</scope>
    <source>
        <strain evidence="1 2">CTM</strain>
    </source>
</reference>
<sequence length="169" mass="19969">MLNAQEIKLNDFKLIAYDIEAKNVSILSYSTLDKNGKLNVYLKRHKDTVFYSYQLTNEEVEKVNQLSFGKLQDFVVRKKLDKSTYYAGNRNYINFKVKNNNEKLCFIPPFMSSSFNDIIDLLKEKVYKQDDSARISEFEINFDQIKNDIQKQNEIDNYLPEKSLPPIRK</sequence>